<dbReference type="AlphaFoldDB" id="A0A345HR42"/>
<proteinExistence type="predicted"/>
<feature type="domain" description="DUF397" evidence="1">
    <location>
        <begin position="14"/>
        <end position="65"/>
    </location>
</feature>
<organism evidence="2 3">
    <name type="scientific">Streptomyces paludis</name>
    <dbReference type="NCBI Taxonomy" id="2282738"/>
    <lineage>
        <taxon>Bacteria</taxon>
        <taxon>Bacillati</taxon>
        <taxon>Actinomycetota</taxon>
        <taxon>Actinomycetes</taxon>
        <taxon>Kitasatosporales</taxon>
        <taxon>Streptomycetaceae</taxon>
        <taxon>Streptomyces</taxon>
    </lineage>
</organism>
<evidence type="ECO:0000259" key="1">
    <source>
        <dbReference type="Pfam" id="PF04149"/>
    </source>
</evidence>
<name>A0A345HR42_9ACTN</name>
<dbReference type="KEGG" id="spad:DVK44_17500"/>
<dbReference type="InterPro" id="IPR007278">
    <property type="entry name" value="DUF397"/>
</dbReference>
<accession>A0A345HR42</accession>
<sequence>MSIFIPDATALDVEWRKSSHSGSNSNCVETGVWMAGVVVRDSKNPHAPAVPFAHPAWAAFTAEVKRSL</sequence>
<dbReference type="Pfam" id="PF04149">
    <property type="entry name" value="DUF397"/>
    <property type="match status" value="1"/>
</dbReference>
<dbReference type="Proteomes" id="UP000253868">
    <property type="component" value="Chromosome"/>
</dbReference>
<dbReference type="RefSeq" id="WP_114660499.1">
    <property type="nucleotide sequence ID" value="NZ_CP031194.1"/>
</dbReference>
<reference evidence="3" key="1">
    <citation type="submission" date="2018-07" db="EMBL/GenBank/DDBJ databases">
        <authorList>
            <person name="Zhao J."/>
        </authorList>
    </citation>
    <scope>NUCLEOTIDE SEQUENCE [LARGE SCALE GENOMIC DNA]</scope>
    <source>
        <strain evidence="3">GSSD-12</strain>
    </source>
</reference>
<gene>
    <name evidence="2" type="ORF">DVK44_17500</name>
</gene>
<protein>
    <submittedName>
        <fullName evidence="2">DUF397 domain-containing protein</fullName>
    </submittedName>
</protein>
<evidence type="ECO:0000313" key="3">
    <source>
        <dbReference type="Proteomes" id="UP000253868"/>
    </source>
</evidence>
<dbReference type="OrthoDB" id="3430276at2"/>
<keyword evidence="3" id="KW-1185">Reference proteome</keyword>
<dbReference type="EMBL" id="CP031194">
    <property type="protein sequence ID" value="AXG79166.1"/>
    <property type="molecule type" value="Genomic_DNA"/>
</dbReference>
<evidence type="ECO:0000313" key="2">
    <source>
        <dbReference type="EMBL" id="AXG79166.1"/>
    </source>
</evidence>